<protein>
    <recommendedName>
        <fullName evidence="1">PatA-like N-terminal domain-containing protein</fullName>
    </recommendedName>
</protein>
<dbReference type="STRING" id="1173027.Mic7113_0616"/>
<gene>
    <name evidence="2" type="ORF">Mic7113_0616</name>
</gene>
<organism evidence="2 3">
    <name type="scientific">Allocoleopsis franciscana PCC 7113</name>
    <dbReference type="NCBI Taxonomy" id="1173027"/>
    <lineage>
        <taxon>Bacteria</taxon>
        <taxon>Bacillati</taxon>
        <taxon>Cyanobacteriota</taxon>
        <taxon>Cyanophyceae</taxon>
        <taxon>Coleofasciculales</taxon>
        <taxon>Coleofasciculaceae</taxon>
        <taxon>Allocoleopsis</taxon>
        <taxon>Allocoleopsis franciscana</taxon>
    </lineage>
</organism>
<dbReference type="InterPro" id="IPR025497">
    <property type="entry name" value="PatA-like_N"/>
</dbReference>
<evidence type="ECO:0000259" key="1">
    <source>
        <dbReference type="Pfam" id="PF14332"/>
    </source>
</evidence>
<dbReference type="Pfam" id="PF14332">
    <property type="entry name" value="DUF4388"/>
    <property type="match status" value="1"/>
</dbReference>
<feature type="domain" description="PatA-like N-terminal" evidence="1">
    <location>
        <begin position="4"/>
        <end position="149"/>
    </location>
</feature>
<evidence type="ECO:0000313" key="2">
    <source>
        <dbReference type="EMBL" id="AFZ16530.1"/>
    </source>
</evidence>
<dbReference type="RefSeq" id="WP_015180694.1">
    <property type="nucleotide sequence ID" value="NC_019738.1"/>
</dbReference>
<sequence>MSTTGSFSDFSLCEILQFIEQGHKSGLLTVRALSESPTSKSRVHYIWVEQGCIVAAANGLDEQGLVKLIEQRQWVSDRVIYKLAQLCPTDKPLGKYLFDQGVLQAEQLKQLFLTQVRQQVCTLFNLQDGEFQFEQNVSLPRLELTGLSISAGIPILLATSLDILALRSDEYPSGVAAKVFPRPSSYSGKTPETHSLKTFLRMLSLA</sequence>
<dbReference type="KEGG" id="mic:Mic7113_0616"/>
<dbReference type="EMBL" id="CP003630">
    <property type="protein sequence ID" value="AFZ16530.1"/>
    <property type="molecule type" value="Genomic_DNA"/>
</dbReference>
<proteinExistence type="predicted"/>
<reference evidence="2 3" key="1">
    <citation type="submission" date="2012-06" db="EMBL/GenBank/DDBJ databases">
        <title>Finished chromosome of genome of Microcoleus sp. PCC 7113.</title>
        <authorList>
            <consortium name="US DOE Joint Genome Institute"/>
            <person name="Gugger M."/>
            <person name="Coursin T."/>
            <person name="Rippka R."/>
            <person name="Tandeau De Marsac N."/>
            <person name="Huntemann M."/>
            <person name="Wei C.-L."/>
            <person name="Han J."/>
            <person name="Detter J.C."/>
            <person name="Han C."/>
            <person name="Tapia R."/>
            <person name="Chen A."/>
            <person name="Kyrpides N."/>
            <person name="Mavromatis K."/>
            <person name="Markowitz V."/>
            <person name="Szeto E."/>
            <person name="Ivanova N."/>
            <person name="Pagani I."/>
            <person name="Pati A."/>
            <person name="Goodwin L."/>
            <person name="Nordberg H.P."/>
            <person name="Cantor M.N."/>
            <person name="Hua S.X."/>
            <person name="Woyke T."/>
            <person name="Kerfeld C.A."/>
        </authorList>
    </citation>
    <scope>NUCLEOTIDE SEQUENCE [LARGE SCALE GENOMIC DNA]</scope>
    <source>
        <strain evidence="2 3">PCC 7113</strain>
    </source>
</reference>
<accession>K9W816</accession>
<dbReference type="AlphaFoldDB" id="K9W816"/>
<dbReference type="HOGENOM" id="CLU_1330688_0_0_3"/>
<keyword evidence="3" id="KW-1185">Reference proteome</keyword>
<dbReference type="Proteomes" id="UP000010471">
    <property type="component" value="Chromosome"/>
</dbReference>
<evidence type="ECO:0000313" key="3">
    <source>
        <dbReference type="Proteomes" id="UP000010471"/>
    </source>
</evidence>
<dbReference type="OrthoDB" id="424057at2"/>
<name>K9W816_9CYAN</name>